<dbReference type="InterPro" id="IPR015424">
    <property type="entry name" value="PyrdxlP-dep_Trfase"/>
</dbReference>
<sequence>MMTFGYKTSLSEGAIKCPLFQTSTFVFESAQKGKEHFELAYGLREPKDGEEQGLIYSRLNNPDMEILEDRLAVWDNAEACVSFASGLAGITTTILAYTKPGDCIIYTEPLYGGTHHFLEHELKKWDVHAIAIPAGVRLTSKHEKRVREQMDGRALALALVETPANPTNRLVDLADVSNMIAHLTADQDPKRRVPLCVDNTFLGPLFMHPLEHGADIVLYSATKFIGEHSDVVAGAALGDADVLMPIRTLRTFLGNMLSPMDGWLLMRSLETLKMRMSISQQNARVVAQWLKDHPAVTHVHYLDLIPANHPMRDVYDRQCLGSGSLIAFEVRGGESGAFACMDRMQLIKTAVSLGGTESLVEHPASMTHAGMSTEDKARLGVTSGLIRFSVGVECVDDILADLSNALAHL</sequence>
<name>A0A830HXP5_9CHLO</name>
<keyword evidence="7" id="KW-1185">Reference proteome</keyword>
<evidence type="ECO:0000256" key="2">
    <source>
        <dbReference type="ARBA" id="ARBA00009077"/>
    </source>
</evidence>
<dbReference type="GO" id="GO:0005737">
    <property type="term" value="C:cytoplasm"/>
    <property type="evidence" value="ECO:0007669"/>
    <property type="project" value="TreeGrafter"/>
</dbReference>
<dbReference type="Gene3D" id="3.90.1150.10">
    <property type="entry name" value="Aspartate Aminotransferase, domain 1"/>
    <property type="match status" value="1"/>
</dbReference>
<comment type="cofactor">
    <cofactor evidence="1 5">
        <name>pyridoxal 5'-phosphate</name>
        <dbReference type="ChEBI" id="CHEBI:597326"/>
    </cofactor>
</comment>
<dbReference type="OrthoDB" id="3512640at2759"/>
<dbReference type="Gene3D" id="3.40.640.10">
    <property type="entry name" value="Type I PLP-dependent aspartate aminotransferase-like (Major domain)"/>
    <property type="match status" value="1"/>
</dbReference>
<comment type="similarity">
    <text evidence="2 5">Belongs to the trans-sulfuration enzymes family.</text>
</comment>
<dbReference type="PANTHER" id="PTHR11808:SF86">
    <property type="entry name" value="METHIONINE GAMMA-LYASE"/>
    <property type="match status" value="1"/>
</dbReference>
<dbReference type="GO" id="GO:0019346">
    <property type="term" value="P:transsulfuration"/>
    <property type="evidence" value="ECO:0007669"/>
    <property type="project" value="InterPro"/>
</dbReference>
<dbReference type="Proteomes" id="UP000660262">
    <property type="component" value="Unassembled WGS sequence"/>
</dbReference>
<dbReference type="AlphaFoldDB" id="A0A830HXP5"/>
<dbReference type="EMBL" id="BNJQ01000034">
    <property type="protein sequence ID" value="GHP11365.1"/>
    <property type="molecule type" value="Genomic_DNA"/>
</dbReference>
<feature type="modified residue" description="N6-(pyridoxal phosphate)lysine" evidence="4">
    <location>
        <position position="223"/>
    </location>
</feature>
<evidence type="ECO:0000256" key="4">
    <source>
        <dbReference type="PIRSR" id="PIRSR001434-2"/>
    </source>
</evidence>
<evidence type="ECO:0000256" key="1">
    <source>
        <dbReference type="ARBA" id="ARBA00001933"/>
    </source>
</evidence>
<dbReference type="PANTHER" id="PTHR11808">
    <property type="entry name" value="TRANS-SULFURATION ENZYME FAMILY MEMBER"/>
    <property type="match status" value="1"/>
</dbReference>
<organism evidence="6 7">
    <name type="scientific">Pycnococcus provasolii</name>
    <dbReference type="NCBI Taxonomy" id="41880"/>
    <lineage>
        <taxon>Eukaryota</taxon>
        <taxon>Viridiplantae</taxon>
        <taxon>Chlorophyta</taxon>
        <taxon>Pseudoscourfieldiophyceae</taxon>
        <taxon>Pseudoscourfieldiales</taxon>
        <taxon>Pycnococcaceae</taxon>
        <taxon>Pycnococcus</taxon>
    </lineage>
</organism>
<evidence type="ECO:0000313" key="6">
    <source>
        <dbReference type="EMBL" id="GHP11365.1"/>
    </source>
</evidence>
<dbReference type="Pfam" id="PF01053">
    <property type="entry name" value="Cys_Met_Meta_PP"/>
    <property type="match status" value="1"/>
</dbReference>
<keyword evidence="3 4" id="KW-0663">Pyridoxal phosphate</keyword>
<dbReference type="GO" id="GO:0016846">
    <property type="term" value="F:carbon-sulfur lyase activity"/>
    <property type="evidence" value="ECO:0007669"/>
    <property type="project" value="TreeGrafter"/>
</dbReference>
<dbReference type="CDD" id="cd00614">
    <property type="entry name" value="CGS_like"/>
    <property type="match status" value="1"/>
</dbReference>
<reference evidence="6" key="1">
    <citation type="submission" date="2020-10" db="EMBL/GenBank/DDBJ databases">
        <title>Unveiling of a novel bifunctional photoreceptor, Dualchrome1, isolated from a cosmopolitan green alga.</title>
        <authorList>
            <person name="Suzuki S."/>
            <person name="Kawachi M."/>
        </authorList>
    </citation>
    <scope>NUCLEOTIDE SEQUENCE</scope>
    <source>
        <strain evidence="6">NIES 2893</strain>
    </source>
</reference>
<gene>
    <name evidence="6" type="ORF">PPROV_001009300</name>
</gene>
<comment type="caution">
    <text evidence="6">The sequence shown here is derived from an EMBL/GenBank/DDBJ whole genome shotgun (WGS) entry which is preliminary data.</text>
</comment>
<evidence type="ECO:0000256" key="3">
    <source>
        <dbReference type="ARBA" id="ARBA00022898"/>
    </source>
</evidence>
<protein>
    <recommendedName>
        <fullName evidence="8">Methionine gamma-lyase</fullName>
    </recommendedName>
</protein>
<evidence type="ECO:0008006" key="8">
    <source>
        <dbReference type="Google" id="ProtNLM"/>
    </source>
</evidence>
<evidence type="ECO:0000256" key="5">
    <source>
        <dbReference type="RuleBase" id="RU362118"/>
    </source>
</evidence>
<dbReference type="SUPFAM" id="SSF53383">
    <property type="entry name" value="PLP-dependent transferases"/>
    <property type="match status" value="1"/>
</dbReference>
<dbReference type="PIRSF" id="PIRSF001434">
    <property type="entry name" value="CGS"/>
    <property type="match status" value="1"/>
</dbReference>
<dbReference type="GO" id="GO:0030170">
    <property type="term" value="F:pyridoxal phosphate binding"/>
    <property type="evidence" value="ECO:0007669"/>
    <property type="project" value="InterPro"/>
</dbReference>
<dbReference type="InterPro" id="IPR015421">
    <property type="entry name" value="PyrdxlP-dep_Trfase_major"/>
</dbReference>
<proteinExistence type="inferred from homology"/>
<dbReference type="InterPro" id="IPR000277">
    <property type="entry name" value="Cys/Met-Metab_PyrdxlP-dep_enz"/>
</dbReference>
<dbReference type="FunFam" id="3.40.640.10:FF:000046">
    <property type="entry name" value="Cystathionine gamma-lyase"/>
    <property type="match status" value="1"/>
</dbReference>
<accession>A0A830HXP5</accession>
<dbReference type="InterPro" id="IPR015422">
    <property type="entry name" value="PyrdxlP-dep_Trfase_small"/>
</dbReference>
<evidence type="ECO:0000313" key="7">
    <source>
        <dbReference type="Proteomes" id="UP000660262"/>
    </source>
</evidence>